<evidence type="ECO:0000256" key="1">
    <source>
        <dbReference type="SAM" id="MobiDB-lite"/>
    </source>
</evidence>
<dbReference type="Proteomes" id="UP000824890">
    <property type="component" value="Unassembled WGS sequence"/>
</dbReference>
<evidence type="ECO:0000313" key="2">
    <source>
        <dbReference type="EMBL" id="KAH0932302.1"/>
    </source>
</evidence>
<organism evidence="2 3">
    <name type="scientific">Brassica napus</name>
    <name type="common">Rape</name>
    <dbReference type="NCBI Taxonomy" id="3708"/>
    <lineage>
        <taxon>Eukaryota</taxon>
        <taxon>Viridiplantae</taxon>
        <taxon>Streptophyta</taxon>
        <taxon>Embryophyta</taxon>
        <taxon>Tracheophyta</taxon>
        <taxon>Spermatophyta</taxon>
        <taxon>Magnoliopsida</taxon>
        <taxon>eudicotyledons</taxon>
        <taxon>Gunneridae</taxon>
        <taxon>Pentapetalae</taxon>
        <taxon>rosids</taxon>
        <taxon>malvids</taxon>
        <taxon>Brassicales</taxon>
        <taxon>Brassicaceae</taxon>
        <taxon>Brassiceae</taxon>
        <taxon>Brassica</taxon>
    </lineage>
</organism>
<feature type="compositionally biased region" description="Polar residues" evidence="1">
    <location>
        <begin position="19"/>
        <end position="33"/>
    </location>
</feature>
<keyword evidence="3" id="KW-1185">Reference proteome</keyword>
<accession>A0ABQ8DTA2</accession>
<sequence length="76" mass="8038">MSYEGVGSEAMDTEMKNVGGSSSEAKLTQPEGQTTVSLSLCHKELQLELGDKKMSASAVASETNHDHSASSKCEFV</sequence>
<feature type="region of interest" description="Disordered" evidence="1">
    <location>
        <begin position="1"/>
        <end position="33"/>
    </location>
</feature>
<proteinExistence type="predicted"/>
<evidence type="ECO:0000313" key="3">
    <source>
        <dbReference type="Proteomes" id="UP000824890"/>
    </source>
</evidence>
<protein>
    <recommendedName>
        <fullName evidence="4">Auxin-responsive protein</fullName>
    </recommendedName>
</protein>
<name>A0ABQ8DTA2_BRANA</name>
<feature type="compositionally biased region" description="Basic and acidic residues" evidence="1">
    <location>
        <begin position="63"/>
        <end position="76"/>
    </location>
</feature>
<reference evidence="2 3" key="1">
    <citation type="submission" date="2021-05" db="EMBL/GenBank/DDBJ databases">
        <title>Genome Assembly of Synthetic Allotetraploid Brassica napus Reveals Homoeologous Exchanges between Subgenomes.</title>
        <authorList>
            <person name="Davis J.T."/>
        </authorList>
    </citation>
    <scope>NUCLEOTIDE SEQUENCE [LARGE SCALE GENOMIC DNA]</scope>
    <source>
        <strain evidence="3">cv. Da-Ae</strain>
        <tissue evidence="2">Seedling</tissue>
    </source>
</reference>
<dbReference type="EMBL" id="JAGKQM010000003">
    <property type="protein sequence ID" value="KAH0932302.1"/>
    <property type="molecule type" value="Genomic_DNA"/>
</dbReference>
<evidence type="ECO:0008006" key="4">
    <source>
        <dbReference type="Google" id="ProtNLM"/>
    </source>
</evidence>
<comment type="caution">
    <text evidence="2">The sequence shown here is derived from an EMBL/GenBank/DDBJ whole genome shotgun (WGS) entry which is preliminary data.</text>
</comment>
<feature type="region of interest" description="Disordered" evidence="1">
    <location>
        <begin position="55"/>
        <end position="76"/>
    </location>
</feature>
<gene>
    <name evidence="2" type="ORF">HID58_009419</name>
</gene>